<gene>
    <name evidence="1" type="ORF">S01H1_85699</name>
</gene>
<accession>X0Y0G9</accession>
<name>X0Y0G9_9ZZZZ</name>
<organism evidence="1">
    <name type="scientific">marine sediment metagenome</name>
    <dbReference type="NCBI Taxonomy" id="412755"/>
    <lineage>
        <taxon>unclassified sequences</taxon>
        <taxon>metagenomes</taxon>
        <taxon>ecological metagenomes</taxon>
    </lineage>
</organism>
<proteinExistence type="predicted"/>
<reference evidence="1" key="1">
    <citation type="journal article" date="2014" name="Front. Microbiol.">
        <title>High frequency of phylogenetically diverse reductive dehalogenase-homologous genes in deep subseafloor sedimentary metagenomes.</title>
        <authorList>
            <person name="Kawai M."/>
            <person name="Futagami T."/>
            <person name="Toyoda A."/>
            <person name="Takaki Y."/>
            <person name="Nishi S."/>
            <person name="Hori S."/>
            <person name="Arai W."/>
            <person name="Tsubouchi T."/>
            <person name="Morono Y."/>
            <person name="Uchiyama I."/>
            <person name="Ito T."/>
            <person name="Fujiyama A."/>
            <person name="Inagaki F."/>
            <person name="Takami H."/>
        </authorList>
    </citation>
    <scope>NUCLEOTIDE SEQUENCE</scope>
    <source>
        <strain evidence="1">Expedition CK06-06</strain>
    </source>
</reference>
<evidence type="ECO:0000313" key="1">
    <source>
        <dbReference type="EMBL" id="GAG42283.1"/>
    </source>
</evidence>
<dbReference type="EMBL" id="BARS01058966">
    <property type="protein sequence ID" value="GAG42283.1"/>
    <property type="molecule type" value="Genomic_DNA"/>
</dbReference>
<comment type="caution">
    <text evidence="1">The sequence shown here is derived from an EMBL/GenBank/DDBJ whole genome shotgun (WGS) entry which is preliminary data.</text>
</comment>
<sequence length="73" mass="7905">PYSFSWGETGNVFFGPSKKGGVRGTTAMLACPVDRRGRGCRVKSPRFSAKWGQIAKSCLDSVSGMRVDYAVQT</sequence>
<feature type="non-terminal residue" evidence="1">
    <location>
        <position position="1"/>
    </location>
</feature>
<feature type="non-terminal residue" evidence="1">
    <location>
        <position position="73"/>
    </location>
</feature>
<dbReference type="AlphaFoldDB" id="X0Y0G9"/>
<protein>
    <submittedName>
        <fullName evidence="1">Uncharacterized protein</fullName>
    </submittedName>
</protein>